<dbReference type="CDD" id="cd00038">
    <property type="entry name" value="CAP_ED"/>
    <property type="match status" value="1"/>
</dbReference>
<dbReference type="PROSITE" id="PS50042">
    <property type="entry name" value="CNMP_BINDING_3"/>
    <property type="match status" value="1"/>
</dbReference>
<proteinExistence type="predicted"/>
<dbReference type="InterPro" id="IPR050397">
    <property type="entry name" value="Env_Response_Regulators"/>
</dbReference>
<feature type="domain" description="HTH crp-type" evidence="5">
    <location>
        <begin position="141"/>
        <end position="210"/>
    </location>
</feature>
<dbReference type="AlphaFoldDB" id="A0A3B0ZD97"/>
<accession>A0A3B0ZD97</accession>
<dbReference type="GO" id="GO:0003700">
    <property type="term" value="F:DNA-binding transcription factor activity"/>
    <property type="evidence" value="ECO:0007669"/>
    <property type="project" value="InterPro"/>
</dbReference>
<dbReference type="Gene3D" id="2.60.120.10">
    <property type="entry name" value="Jelly Rolls"/>
    <property type="match status" value="1"/>
</dbReference>
<dbReference type="PROSITE" id="PS00042">
    <property type="entry name" value="HTH_CRP_1"/>
    <property type="match status" value="1"/>
</dbReference>
<evidence type="ECO:0000256" key="2">
    <source>
        <dbReference type="ARBA" id="ARBA00023125"/>
    </source>
</evidence>
<dbReference type="PROSITE" id="PS00889">
    <property type="entry name" value="CNMP_BINDING_2"/>
    <property type="match status" value="1"/>
</dbReference>
<dbReference type="InterPro" id="IPR018488">
    <property type="entry name" value="cNMP-bd_CS"/>
</dbReference>
<dbReference type="PANTHER" id="PTHR24567">
    <property type="entry name" value="CRP FAMILY TRANSCRIPTIONAL REGULATORY PROTEIN"/>
    <property type="match status" value="1"/>
</dbReference>
<organism evidence="6">
    <name type="scientific">hydrothermal vent metagenome</name>
    <dbReference type="NCBI Taxonomy" id="652676"/>
    <lineage>
        <taxon>unclassified sequences</taxon>
        <taxon>metagenomes</taxon>
        <taxon>ecological metagenomes</taxon>
    </lineage>
</organism>
<dbReference type="GO" id="GO:0003677">
    <property type="term" value="F:DNA binding"/>
    <property type="evidence" value="ECO:0007669"/>
    <property type="project" value="UniProtKB-KW"/>
</dbReference>
<gene>
    <name evidence="6" type="ORF">MNBD_GAMMA21-889</name>
</gene>
<keyword evidence="3" id="KW-0804">Transcription</keyword>
<dbReference type="GO" id="GO:0005829">
    <property type="term" value="C:cytosol"/>
    <property type="evidence" value="ECO:0007669"/>
    <property type="project" value="TreeGrafter"/>
</dbReference>
<dbReference type="PANTHER" id="PTHR24567:SF68">
    <property type="entry name" value="DNA-BINDING TRANSCRIPTIONAL DUAL REGULATOR CRP"/>
    <property type="match status" value="1"/>
</dbReference>
<evidence type="ECO:0000256" key="1">
    <source>
        <dbReference type="ARBA" id="ARBA00023015"/>
    </source>
</evidence>
<dbReference type="EMBL" id="UOFR01000011">
    <property type="protein sequence ID" value="VAW91398.1"/>
    <property type="molecule type" value="Genomic_DNA"/>
</dbReference>
<protein>
    <submittedName>
        <fullName evidence="6">cAMP-binding proteins - catabolite gene activator and regulatory subunit of cAMP-dependent protein kinases</fullName>
    </submittedName>
</protein>
<evidence type="ECO:0000259" key="4">
    <source>
        <dbReference type="PROSITE" id="PS50042"/>
    </source>
</evidence>
<dbReference type="SUPFAM" id="SSF46785">
    <property type="entry name" value="Winged helix' DNA-binding domain"/>
    <property type="match status" value="1"/>
</dbReference>
<dbReference type="SUPFAM" id="SSF51206">
    <property type="entry name" value="cAMP-binding domain-like"/>
    <property type="match status" value="1"/>
</dbReference>
<dbReference type="InterPro" id="IPR036390">
    <property type="entry name" value="WH_DNA-bd_sf"/>
</dbReference>
<dbReference type="SMART" id="SM00419">
    <property type="entry name" value="HTH_CRP"/>
    <property type="match status" value="1"/>
</dbReference>
<keyword evidence="2" id="KW-0238">DNA-binding</keyword>
<evidence type="ECO:0000256" key="3">
    <source>
        <dbReference type="ARBA" id="ARBA00023163"/>
    </source>
</evidence>
<dbReference type="PRINTS" id="PR00103">
    <property type="entry name" value="CAMPKINASE"/>
</dbReference>
<dbReference type="InterPro" id="IPR000595">
    <property type="entry name" value="cNMP-bd_dom"/>
</dbReference>
<dbReference type="SMART" id="SM00100">
    <property type="entry name" value="cNMP"/>
    <property type="match status" value="1"/>
</dbReference>
<keyword evidence="1" id="KW-0805">Transcription regulation</keyword>
<sequence>MLNQVYLFSELAPADTNALTEHTHTRSYPANSILINEGDNTDSLYVILEGEVKAYACDETGKEVILNILRAGDYFGELSLVDDEPRSASVMTLTATKVMIISKVNFKQCLSDNTELAFNLIRALTKQVRGLTESVKSLALMDVYGRVAHTLLDLAKDEDGKMVVRPKLTHQDIAHIVGSSREMVSRIFKELTKGNYITVTKENIVINEKLPPGW</sequence>
<dbReference type="CDD" id="cd00092">
    <property type="entry name" value="HTH_CRP"/>
    <property type="match status" value="1"/>
</dbReference>
<evidence type="ECO:0000259" key="5">
    <source>
        <dbReference type="PROSITE" id="PS51063"/>
    </source>
</evidence>
<feature type="domain" description="Cyclic nucleotide-binding" evidence="4">
    <location>
        <begin position="7"/>
        <end position="127"/>
    </location>
</feature>
<name>A0A3B0ZD97_9ZZZZ</name>
<evidence type="ECO:0000313" key="6">
    <source>
        <dbReference type="EMBL" id="VAW91398.1"/>
    </source>
</evidence>
<dbReference type="InterPro" id="IPR012318">
    <property type="entry name" value="HTH_CRP"/>
</dbReference>
<dbReference type="Pfam" id="PF13545">
    <property type="entry name" value="HTH_Crp_2"/>
    <property type="match status" value="1"/>
</dbReference>
<dbReference type="InterPro" id="IPR018490">
    <property type="entry name" value="cNMP-bd_dom_sf"/>
</dbReference>
<dbReference type="Gene3D" id="1.10.10.10">
    <property type="entry name" value="Winged helix-like DNA-binding domain superfamily/Winged helix DNA-binding domain"/>
    <property type="match status" value="1"/>
</dbReference>
<dbReference type="InterPro" id="IPR018335">
    <property type="entry name" value="Tscrpt_reg_HTH_Crp-type_CS"/>
</dbReference>
<dbReference type="PROSITE" id="PS51063">
    <property type="entry name" value="HTH_CRP_2"/>
    <property type="match status" value="1"/>
</dbReference>
<dbReference type="InterPro" id="IPR036388">
    <property type="entry name" value="WH-like_DNA-bd_sf"/>
</dbReference>
<reference evidence="6" key="1">
    <citation type="submission" date="2018-06" db="EMBL/GenBank/DDBJ databases">
        <authorList>
            <person name="Zhirakovskaya E."/>
        </authorList>
    </citation>
    <scope>NUCLEOTIDE SEQUENCE</scope>
</reference>
<dbReference type="InterPro" id="IPR014710">
    <property type="entry name" value="RmlC-like_jellyroll"/>
</dbReference>
<dbReference type="Pfam" id="PF00027">
    <property type="entry name" value="cNMP_binding"/>
    <property type="match status" value="1"/>
</dbReference>